<evidence type="ECO:0000313" key="1">
    <source>
        <dbReference type="EMBL" id="GBM85473.1"/>
    </source>
</evidence>
<gene>
    <name evidence="1" type="ORF">AVEN_93744_1</name>
</gene>
<dbReference type="Proteomes" id="UP000499080">
    <property type="component" value="Unassembled WGS sequence"/>
</dbReference>
<protein>
    <submittedName>
        <fullName evidence="1">Uncharacterized protein</fullName>
    </submittedName>
</protein>
<reference evidence="1 2" key="1">
    <citation type="journal article" date="2019" name="Sci. Rep.">
        <title>Orb-weaving spider Araneus ventricosus genome elucidates the spidroin gene catalogue.</title>
        <authorList>
            <person name="Kono N."/>
            <person name="Nakamura H."/>
            <person name="Ohtoshi R."/>
            <person name="Moran D.A.P."/>
            <person name="Shinohara A."/>
            <person name="Yoshida Y."/>
            <person name="Fujiwara M."/>
            <person name="Mori M."/>
            <person name="Tomita M."/>
            <person name="Arakawa K."/>
        </authorList>
    </citation>
    <scope>NUCLEOTIDE SEQUENCE [LARGE SCALE GENOMIC DNA]</scope>
</reference>
<keyword evidence="2" id="KW-1185">Reference proteome</keyword>
<dbReference type="EMBL" id="BGPR01003237">
    <property type="protein sequence ID" value="GBM85473.1"/>
    <property type="molecule type" value="Genomic_DNA"/>
</dbReference>
<accession>A0A4Y2J5F8</accession>
<name>A0A4Y2J5F8_ARAVE</name>
<proteinExistence type="predicted"/>
<dbReference type="AlphaFoldDB" id="A0A4Y2J5F8"/>
<sequence>MARPTEITCVHQAFLGNMLRKTTANYFSGTASSPEVCVQYPTATNVLQAANSFSGILPFNNPVEIERVYQTLIFIRLVYMADLCSQTCGSQVLKLKVYHQTIMAMKYGTVQNLSQSQPKNLTFFVAI</sequence>
<evidence type="ECO:0000313" key="2">
    <source>
        <dbReference type="Proteomes" id="UP000499080"/>
    </source>
</evidence>
<organism evidence="1 2">
    <name type="scientific">Araneus ventricosus</name>
    <name type="common">Orbweaver spider</name>
    <name type="synonym">Epeira ventricosa</name>
    <dbReference type="NCBI Taxonomy" id="182803"/>
    <lineage>
        <taxon>Eukaryota</taxon>
        <taxon>Metazoa</taxon>
        <taxon>Ecdysozoa</taxon>
        <taxon>Arthropoda</taxon>
        <taxon>Chelicerata</taxon>
        <taxon>Arachnida</taxon>
        <taxon>Araneae</taxon>
        <taxon>Araneomorphae</taxon>
        <taxon>Entelegynae</taxon>
        <taxon>Araneoidea</taxon>
        <taxon>Araneidae</taxon>
        <taxon>Araneus</taxon>
    </lineage>
</organism>
<comment type="caution">
    <text evidence="1">The sequence shown here is derived from an EMBL/GenBank/DDBJ whole genome shotgun (WGS) entry which is preliminary data.</text>
</comment>